<dbReference type="AlphaFoldDB" id="A0A1I3ZAQ9"/>
<dbReference type="Proteomes" id="UP000199025">
    <property type="component" value="Unassembled WGS sequence"/>
</dbReference>
<dbReference type="EMBL" id="FORP01000020">
    <property type="protein sequence ID" value="SFK41147.1"/>
    <property type="molecule type" value="Genomic_DNA"/>
</dbReference>
<sequence>MGMLAAMSERAVRRVRELTGGPSVLDGLTGSDLTTFLLDVFRRRARERRPADVLRRYREDRFATPGTVDLLSLRRAEDALLTALPPGTDTVSLAPLVPLGTHWVLGGVDPRKAVATVRGTEVAADSTVGLALEAAARRTGAGTVRLATTQRVTRAQLFDGAGAHFQLFAFVTAGRAPDFEREHLAEHLRFLIEALRGREFRIALTCLDRQGEAIAESVRSLPGVVDDPARERGRDYYRHLCFKVFLTGGEDRFEIGDGGFTDWTAKLLSDRKERLLTTAIGVDRLALHARTG</sequence>
<name>A0A1I3ZAQ9_9PSEU</name>
<reference evidence="1 2" key="1">
    <citation type="submission" date="2016-10" db="EMBL/GenBank/DDBJ databases">
        <authorList>
            <person name="de Groot N.N."/>
        </authorList>
    </citation>
    <scope>NUCLEOTIDE SEQUENCE [LARGE SCALE GENOMIC DNA]</scope>
    <source>
        <strain evidence="1 2">DSM 44468</strain>
    </source>
</reference>
<gene>
    <name evidence="1" type="ORF">SAMN05421835_120100</name>
</gene>
<organism evidence="1 2">
    <name type="scientific">Amycolatopsis sacchari</name>
    <dbReference type="NCBI Taxonomy" id="115433"/>
    <lineage>
        <taxon>Bacteria</taxon>
        <taxon>Bacillati</taxon>
        <taxon>Actinomycetota</taxon>
        <taxon>Actinomycetes</taxon>
        <taxon>Pseudonocardiales</taxon>
        <taxon>Pseudonocardiaceae</taxon>
        <taxon>Amycolatopsis</taxon>
    </lineage>
</organism>
<evidence type="ECO:0000313" key="2">
    <source>
        <dbReference type="Proteomes" id="UP000199025"/>
    </source>
</evidence>
<accession>A0A1I3ZAQ9</accession>
<keyword evidence="2" id="KW-1185">Reference proteome</keyword>
<evidence type="ECO:0000313" key="1">
    <source>
        <dbReference type="EMBL" id="SFK41147.1"/>
    </source>
</evidence>
<dbReference type="SUPFAM" id="SSF55681">
    <property type="entry name" value="Class II aaRS and biotin synthetases"/>
    <property type="match status" value="1"/>
</dbReference>
<dbReference type="InterPro" id="IPR045864">
    <property type="entry name" value="aa-tRNA-synth_II/BPL/LPL"/>
</dbReference>
<proteinExistence type="predicted"/>
<dbReference type="STRING" id="115433.SAMN05421835_120100"/>
<protein>
    <submittedName>
        <fullName evidence="1">Uncharacterized protein</fullName>
    </submittedName>
</protein>